<comment type="caution">
    <text evidence="1">The sequence shown here is derived from an EMBL/GenBank/DDBJ whole genome shotgun (WGS) entry which is preliminary data.</text>
</comment>
<evidence type="ECO:0008006" key="2">
    <source>
        <dbReference type="Google" id="ProtNLM"/>
    </source>
</evidence>
<organism evidence="1">
    <name type="scientific">Candidatus Berkiella cookevillensis</name>
    <dbReference type="NCBI Taxonomy" id="437022"/>
    <lineage>
        <taxon>Bacteria</taxon>
        <taxon>Pseudomonadati</taxon>
        <taxon>Pseudomonadota</taxon>
        <taxon>Gammaproteobacteria</taxon>
        <taxon>Candidatus Berkiellales</taxon>
        <taxon>Candidatus Berkiellaceae</taxon>
        <taxon>Candidatus Berkiella</taxon>
    </lineage>
</organism>
<name>A0A0Q9YN70_9GAMM</name>
<dbReference type="AlphaFoldDB" id="A0A0Q9YN70"/>
<dbReference type="EMBL" id="LKHV01000004">
    <property type="protein sequence ID" value="KRG18946.1"/>
    <property type="molecule type" value="Genomic_DNA"/>
</dbReference>
<accession>A0A0Q9YN70</accession>
<proteinExistence type="predicted"/>
<protein>
    <recommendedName>
        <fullName evidence="2">Aspartyl/Asparaginyl beta-hydroxylase</fullName>
    </recommendedName>
</protein>
<gene>
    <name evidence="1" type="ORF">CC99x_00934</name>
</gene>
<reference evidence="1" key="1">
    <citation type="submission" date="2015-09" db="EMBL/GenBank/DDBJ databases">
        <title>Draft Genome Sequences of Two Novel Amoeba-resistant Intranuclear Bacteria, Candidatus Berkiella cookevillensis and Candidatus Berkiella aquae.</title>
        <authorList>
            <person name="Mehari Y.T."/>
            <person name="Arivett B.A."/>
            <person name="Farone A.L."/>
            <person name="Gunderson J.H."/>
            <person name="Farone M.B."/>
        </authorList>
    </citation>
    <scope>NUCLEOTIDE SEQUENCE [LARGE SCALE GENOMIC DNA]</scope>
    <source>
        <strain evidence="1">CC99</strain>
    </source>
</reference>
<sequence length="240" mass="28451">MKDVYLNIKLNLISKQYPVMPIIQYPCYKSMDEFIDTKQLKAIDQEVTQFIESYLMTEQANTRHFETGEITQFPWQSKVTKSYVVQLTRHATEYDYLDINKPELWNLTKYAKQVPLLMAFIRTLPFEKTARIMIIFDKGGHGVTAHRDHSFQDLCHEFIWFRTNFNKRFYVYHNKQKQYIESYSAWFDTVNQLHGSDPAQTLNFSIRVDGIFNAEMQKKIPFPAINPASRSAYWACRNTP</sequence>
<evidence type="ECO:0000313" key="1">
    <source>
        <dbReference type="EMBL" id="KRG18946.1"/>
    </source>
</evidence>